<dbReference type="Pfam" id="PF00654">
    <property type="entry name" value="Voltage_CLC"/>
    <property type="match status" value="1"/>
</dbReference>
<keyword evidence="7" id="KW-0868">Chloride</keyword>
<dbReference type="InterPro" id="IPR006037">
    <property type="entry name" value="RCK_C"/>
</dbReference>
<feature type="transmembrane region" description="Helical" evidence="8">
    <location>
        <begin position="393"/>
        <end position="413"/>
    </location>
</feature>
<dbReference type="AlphaFoldDB" id="A0A081BHJ5"/>
<keyword evidence="2" id="KW-0813">Transport</keyword>
<dbReference type="Gene3D" id="3.30.70.1450">
    <property type="entry name" value="Regulator of K+ conductance, C-terminal domain"/>
    <property type="match status" value="1"/>
</dbReference>
<keyword evidence="3 8" id="KW-0812">Transmembrane</keyword>
<dbReference type="GO" id="GO:0008324">
    <property type="term" value="F:monoatomic cation transmembrane transporter activity"/>
    <property type="evidence" value="ECO:0007669"/>
    <property type="project" value="InterPro"/>
</dbReference>
<dbReference type="GO" id="GO:0006813">
    <property type="term" value="P:potassium ion transport"/>
    <property type="evidence" value="ECO:0007669"/>
    <property type="project" value="InterPro"/>
</dbReference>
<evidence type="ECO:0000256" key="5">
    <source>
        <dbReference type="ARBA" id="ARBA00023065"/>
    </source>
</evidence>
<dbReference type="InterPro" id="IPR001807">
    <property type="entry name" value="ClC"/>
</dbReference>
<dbReference type="GO" id="GO:0005247">
    <property type="term" value="F:voltage-gated chloride channel activity"/>
    <property type="evidence" value="ECO:0007669"/>
    <property type="project" value="TreeGrafter"/>
</dbReference>
<dbReference type="STRING" id="1291743.LOSG293_070520"/>
<comment type="caution">
    <text evidence="10">The sequence shown here is derived from an EMBL/GenBank/DDBJ whole genome shotgun (WGS) entry which is preliminary data.</text>
</comment>
<evidence type="ECO:0000256" key="7">
    <source>
        <dbReference type="ARBA" id="ARBA00023214"/>
    </source>
</evidence>
<dbReference type="InterPro" id="IPR014743">
    <property type="entry name" value="Cl-channel_core"/>
</dbReference>
<comment type="subcellular location">
    <subcellularLocation>
        <location evidence="1">Membrane</location>
        <topology evidence="1">Multi-pass membrane protein</topology>
    </subcellularLocation>
</comment>
<evidence type="ECO:0000259" key="9">
    <source>
        <dbReference type="PROSITE" id="PS51202"/>
    </source>
</evidence>
<evidence type="ECO:0000313" key="10">
    <source>
        <dbReference type="EMBL" id="GAK47513.1"/>
    </source>
</evidence>
<evidence type="ECO:0000256" key="3">
    <source>
        <dbReference type="ARBA" id="ARBA00022692"/>
    </source>
</evidence>
<dbReference type="RefSeq" id="WP_034526886.1">
    <property type="nucleotide sequence ID" value="NZ_BBAZ01000006.1"/>
</dbReference>
<dbReference type="EMBL" id="BBJM01000007">
    <property type="protein sequence ID" value="GAK47513.1"/>
    <property type="molecule type" value="Genomic_DNA"/>
</dbReference>
<dbReference type="InterPro" id="IPR036721">
    <property type="entry name" value="RCK_C_sf"/>
</dbReference>
<feature type="transmembrane region" description="Helical" evidence="8">
    <location>
        <begin position="12"/>
        <end position="34"/>
    </location>
</feature>
<protein>
    <submittedName>
        <fullName evidence="10">Chloride channel</fullName>
    </submittedName>
</protein>
<reference evidence="10" key="1">
    <citation type="journal article" date="2014" name="Genome Announc.">
        <title>Draft Genome Sequence of Lactobacillus oryzae Strain SG293T.</title>
        <authorList>
            <person name="Tanizawa Y."/>
            <person name="Fujisawa T."/>
            <person name="Mochizuki T."/>
            <person name="Kaminuma E."/>
            <person name="Nakamura Y."/>
            <person name="Tohno M."/>
        </authorList>
    </citation>
    <scope>NUCLEOTIDE SEQUENCE [LARGE SCALE GENOMIC DNA]</scope>
    <source>
        <strain evidence="10">SG293</strain>
    </source>
</reference>
<feature type="transmembrane region" description="Helical" evidence="8">
    <location>
        <begin position="298"/>
        <end position="318"/>
    </location>
</feature>
<dbReference type="eggNOG" id="COG0038">
    <property type="taxonomic scope" value="Bacteria"/>
</dbReference>
<sequence>MKQQIDRTKLKIIADSLIVGIFAGLIVSAFRWLIQHGLPVWLWLYQQSTHHFNWLLMMGVIFIVTLITGLLIKSQPHIMGSGIPEVELQLKGQLTLNPFPLLWRKFVAGALMISSGGMLGREGPSIQLGGLVGQLYAEKRQLNEQQWRLMLAAGASAGLSAAFGAPLAGAMFIMEEVAHSFSLLLWLSALSSALAADLISELVFGLHPVLDVHYTQMLPPRYFWLLLVMGLFLGGFGRLYQKVTLGMPRLYRHIPRLPRHFHGVIMLLLVWPLGILWPQVLGGGNDVIHLLGSQHWPLLWLLGVVIARFIYSAISFGSGVPGGIFLPILALGAALGGLFASSASSLNLLPAQYIPNLIIISMAGYFACISKSPFTAIILITEMVGSLTHLLPLAVVSLIAYLVVDALGGSPIYDALASQMMRNQNLGEHASKLDELTVTISPASLAVAQEIRAVSWPKGVILTKVTRHNHQIVANGDLTLNVGDQLTLMFDRRDRHNLDTFIEKMF</sequence>
<keyword evidence="4 8" id="KW-1133">Transmembrane helix</keyword>
<dbReference type="GO" id="GO:0005886">
    <property type="term" value="C:plasma membrane"/>
    <property type="evidence" value="ECO:0007669"/>
    <property type="project" value="TreeGrafter"/>
</dbReference>
<feature type="transmembrane region" description="Helical" evidence="8">
    <location>
        <begin position="54"/>
        <end position="72"/>
    </location>
</feature>
<dbReference type="Proteomes" id="UP000028700">
    <property type="component" value="Unassembled WGS sequence"/>
</dbReference>
<proteinExistence type="predicted"/>
<keyword evidence="5" id="KW-0406">Ion transport</keyword>
<evidence type="ECO:0000256" key="1">
    <source>
        <dbReference type="ARBA" id="ARBA00004141"/>
    </source>
</evidence>
<name>A0A081BHJ5_9LACO</name>
<feature type="transmembrane region" description="Helical" evidence="8">
    <location>
        <begin position="222"/>
        <end position="240"/>
    </location>
</feature>
<keyword evidence="6 8" id="KW-0472">Membrane</keyword>
<evidence type="ECO:0000256" key="2">
    <source>
        <dbReference type="ARBA" id="ARBA00022448"/>
    </source>
</evidence>
<dbReference type="PRINTS" id="PR00762">
    <property type="entry name" value="CLCHANNEL"/>
</dbReference>
<gene>
    <name evidence="10" type="primary">eriC</name>
    <name evidence="10" type="ORF">LOSG293_070520</name>
</gene>
<dbReference type="PROSITE" id="PS51202">
    <property type="entry name" value="RCK_C"/>
    <property type="match status" value="1"/>
</dbReference>
<dbReference type="SUPFAM" id="SSF81340">
    <property type="entry name" value="Clc chloride channel"/>
    <property type="match status" value="1"/>
</dbReference>
<organism evidence="10 11">
    <name type="scientific">Secundilactobacillus oryzae JCM 18671</name>
    <dbReference type="NCBI Taxonomy" id="1291743"/>
    <lineage>
        <taxon>Bacteria</taxon>
        <taxon>Bacillati</taxon>
        <taxon>Bacillota</taxon>
        <taxon>Bacilli</taxon>
        <taxon>Lactobacillales</taxon>
        <taxon>Lactobacillaceae</taxon>
        <taxon>Secundilactobacillus</taxon>
    </lineage>
</organism>
<dbReference type="PANTHER" id="PTHR45711">
    <property type="entry name" value="CHLORIDE CHANNEL PROTEIN"/>
    <property type="match status" value="1"/>
</dbReference>
<dbReference type="PANTHER" id="PTHR45711:SF6">
    <property type="entry name" value="CHLORIDE CHANNEL PROTEIN"/>
    <property type="match status" value="1"/>
</dbReference>
<dbReference type="OrthoDB" id="9812438at2"/>
<evidence type="ECO:0000256" key="6">
    <source>
        <dbReference type="ARBA" id="ARBA00023136"/>
    </source>
</evidence>
<keyword evidence="11" id="KW-1185">Reference proteome</keyword>
<feature type="transmembrane region" description="Helical" evidence="8">
    <location>
        <begin position="356"/>
        <end position="381"/>
    </location>
</feature>
<feature type="domain" description="RCK C-terminal" evidence="9">
    <location>
        <begin position="423"/>
        <end position="504"/>
    </location>
</feature>
<feature type="transmembrane region" description="Helical" evidence="8">
    <location>
        <begin position="149"/>
        <end position="173"/>
    </location>
</feature>
<dbReference type="SUPFAM" id="SSF116726">
    <property type="entry name" value="TrkA C-terminal domain-like"/>
    <property type="match status" value="1"/>
</dbReference>
<feature type="transmembrane region" description="Helical" evidence="8">
    <location>
        <begin position="324"/>
        <end position="349"/>
    </location>
</feature>
<feature type="transmembrane region" description="Helical" evidence="8">
    <location>
        <begin position="260"/>
        <end position="277"/>
    </location>
</feature>
<dbReference type="Gene3D" id="1.10.3080.10">
    <property type="entry name" value="Clc chloride channel"/>
    <property type="match status" value="1"/>
</dbReference>
<evidence type="ECO:0000256" key="4">
    <source>
        <dbReference type="ARBA" id="ARBA00022989"/>
    </source>
</evidence>
<evidence type="ECO:0000256" key="8">
    <source>
        <dbReference type="SAM" id="Phobius"/>
    </source>
</evidence>
<dbReference type="CDD" id="cd01031">
    <property type="entry name" value="EriC"/>
    <property type="match status" value="1"/>
</dbReference>
<accession>A0A081BHJ5</accession>
<evidence type="ECO:0000313" key="11">
    <source>
        <dbReference type="Proteomes" id="UP000028700"/>
    </source>
</evidence>